<evidence type="ECO:0000313" key="2">
    <source>
        <dbReference type="EMBL" id="MBB5431643.1"/>
    </source>
</evidence>
<evidence type="ECO:0000256" key="1">
    <source>
        <dbReference type="SAM" id="MobiDB-lite"/>
    </source>
</evidence>
<dbReference type="AlphaFoldDB" id="A0A7W8QKU9"/>
<keyword evidence="3" id="KW-1185">Reference proteome</keyword>
<name>A0A7W8QKU9_9ACTN</name>
<sequence length="38" mass="4072">MEPVERIEVEVEDLTEVTSRDITAGGDSDGTDGSSDFI</sequence>
<comment type="caution">
    <text evidence="2">The sequence shown here is derived from an EMBL/GenBank/DDBJ whole genome shotgun (WGS) entry which is preliminary data.</text>
</comment>
<reference evidence="2 3" key="1">
    <citation type="submission" date="2020-08" db="EMBL/GenBank/DDBJ databases">
        <title>Sequencing the genomes of 1000 actinobacteria strains.</title>
        <authorList>
            <person name="Klenk H.-P."/>
        </authorList>
    </citation>
    <scope>NUCLEOTIDE SEQUENCE [LARGE SCALE GENOMIC DNA]</scope>
    <source>
        <strain evidence="2 3">DSM 44551</strain>
    </source>
</reference>
<gene>
    <name evidence="2" type="ORF">HDA36_001727</name>
</gene>
<dbReference type="Proteomes" id="UP000572635">
    <property type="component" value="Unassembled WGS sequence"/>
</dbReference>
<evidence type="ECO:0000313" key="3">
    <source>
        <dbReference type="Proteomes" id="UP000572635"/>
    </source>
</evidence>
<dbReference type="EMBL" id="JACHDB010000001">
    <property type="protein sequence ID" value="MBB5431643.1"/>
    <property type="molecule type" value="Genomic_DNA"/>
</dbReference>
<accession>A0A7W8QKU9</accession>
<protein>
    <submittedName>
        <fullName evidence="2">Uncharacterized protein</fullName>
    </submittedName>
</protein>
<feature type="region of interest" description="Disordered" evidence="1">
    <location>
        <begin position="17"/>
        <end position="38"/>
    </location>
</feature>
<proteinExistence type="predicted"/>
<organism evidence="2 3">
    <name type="scientific">Nocardiopsis composta</name>
    <dbReference type="NCBI Taxonomy" id="157465"/>
    <lineage>
        <taxon>Bacteria</taxon>
        <taxon>Bacillati</taxon>
        <taxon>Actinomycetota</taxon>
        <taxon>Actinomycetes</taxon>
        <taxon>Streptosporangiales</taxon>
        <taxon>Nocardiopsidaceae</taxon>
        <taxon>Nocardiopsis</taxon>
    </lineage>
</organism>